<feature type="domain" description="Chromo" evidence="1">
    <location>
        <begin position="100"/>
        <end position="156"/>
    </location>
</feature>
<gene>
    <name evidence="2" type="ORF">PNOK_0798700</name>
    <name evidence="3" type="ORF">PNOK_0799100</name>
</gene>
<protein>
    <submittedName>
        <fullName evidence="3">Retrotransposon nucleocapsid</fullName>
    </submittedName>
</protein>
<accession>A0A286U9W1</accession>
<dbReference type="Proteomes" id="UP000217199">
    <property type="component" value="Unassembled WGS sequence"/>
</dbReference>
<dbReference type="Gene3D" id="2.40.50.40">
    <property type="match status" value="1"/>
</dbReference>
<dbReference type="GO" id="GO:0006338">
    <property type="term" value="P:chromatin remodeling"/>
    <property type="evidence" value="ECO:0007669"/>
    <property type="project" value="UniProtKB-ARBA"/>
</dbReference>
<evidence type="ECO:0000313" key="2">
    <source>
        <dbReference type="EMBL" id="PAV16367.1"/>
    </source>
</evidence>
<dbReference type="InterPro" id="IPR016197">
    <property type="entry name" value="Chromo-like_dom_sf"/>
</dbReference>
<dbReference type="AlphaFoldDB" id="A0A286U9W1"/>
<dbReference type="EMBL" id="NBII01000008">
    <property type="protein sequence ID" value="PAV16371.1"/>
    <property type="molecule type" value="Genomic_DNA"/>
</dbReference>
<dbReference type="SMART" id="SM00298">
    <property type="entry name" value="CHROMO"/>
    <property type="match status" value="1"/>
</dbReference>
<sequence length="156" mass="18164">MIQSDALSRWPGYNQTEEEERITMLPENTFGHDLDPDYLIGDNYRYSNDGDIIQISVIDTELQQKIKKGLEEDQIAQQVIKGLIEKELTPPDIIEGEEEYEIEAIMGHSPKNARKPQKFLVKWLGYPSSENTWYKPEELSHANEILDEYKKTHNLL</sequence>
<dbReference type="Pfam" id="PF00385">
    <property type="entry name" value="Chromo"/>
    <property type="match status" value="1"/>
</dbReference>
<evidence type="ECO:0000259" key="1">
    <source>
        <dbReference type="PROSITE" id="PS50013"/>
    </source>
</evidence>
<dbReference type="InterPro" id="IPR000953">
    <property type="entry name" value="Chromo/chromo_shadow_dom"/>
</dbReference>
<proteinExistence type="predicted"/>
<evidence type="ECO:0000313" key="4">
    <source>
        <dbReference type="Proteomes" id="UP000217199"/>
    </source>
</evidence>
<reference evidence="4" key="1">
    <citation type="journal article" date="2017" name="bioRxiv">
        <title>The Genomic Landscape Of Tree Rot In Phellinus noxius And Its Hymenochaetales Members.</title>
        <authorList>
            <person name="Chung C.-L."/>
            <person name="Lee J.T."/>
            <person name="Akiba M."/>
            <person name="Lee H.-H."/>
            <person name="Kuo T.-H."/>
            <person name="Liu D."/>
            <person name="Ke H.-M."/>
            <person name="Yokoi T."/>
            <person name="Roa M.B."/>
            <person name="Lu M.J."/>
            <person name="Chang Y.-Y."/>
            <person name="Ann P.-J."/>
            <person name="Tsai J.-N."/>
            <person name="Chen C.-Y."/>
            <person name="Tzean S.-S."/>
            <person name="Ota Y."/>
            <person name="Hattori T."/>
            <person name="Sahashi N."/>
            <person name="Liou R.-F."/>
            <person name="Kikuchi T."/>
            <person name="Tsai I.J."/>
        </authorList>
    </citation>
    <scope>NUCLEOTIDE SEQUENCE [LARGE SCALE GENOMIC DNA]</scope>
    <source>
        <strain evidence="4">FFPRI411160</strain>
    </source>
</reference>
<dbReference type="OrthoDB" id="3095879at2759"/>
<evidence type="ECO:0000313" key="3">
    <source>
        <dbReference type="EMBL" id="PAV16371.1"/>
    </source>
</evidence>
<reference evidence="3" key="3">
    <citation type="submission" date="2017-05" db="EMBL/GenBank/DDBJ databases">
        <authorList>
            <person name="Chung C.-L."/>
            <person name="Lee J.T."/>
            <person name="Akiba M."/>
            <person name="Lee H.-H."/>
            <person name="Kuo T.-H."/>
            <person name="Liu D."/>
            <person name="Ke H.-M."/>
            <person name="Yokoi T."/>
            <person name="Roa M.B."/>
            <person name="Lu M.J."/>
            <person name="Chang Y.-Y."/>
            <person name="Ann P.-J."/>
            <person name="Tsai J.-N."/>
            <person name="Chen C.-Y."/>
            <person name="Tzean S.-S."/>
            <person name="Ota Y."/>
            <person name="Hattori T."/>
            <person name="Sahashi N."/>
            <person name="Liou R.-F."/>
            <person name="Kikuchi T."/>
            <person name="Tsai I.J."/>
        </authorList>
    </citation>
    <scope>NUCLEOTIDE SEQUENCE</scope>
    <source>
        <strain evidence="3">FFPRI411160</strain>
    </source>
</reference>
<comment type="caution">
    <text evidence="3">The sequence shown here is derived from an EMBL/GenBank/DDBJ whole genome shotgun (WGS) entry which is preliminary data.</text>
</comment>
<dbReference type="InterPro" id="IPR023780">
    <property type="entry name" value="Chromo_domain"/>
</dbReference>
<dbReference type="PROSITE" id="PS50013">
    <property type="entry name" value="CHROMO_2"/>
    <property type="match status" value="1"/>
</dbReference>
<name>A0A286U9W1_9AGAM</name>
<reference evidence="3" key="2">
    <citation type="journal article" date="2017" name="Mol. Ecol.">
        <title>Comparative and population genomic landscape of Phellinus noxius: A hypervariable fungus causing root rot in trees.</title>
        <authorList>
            <person name="Chung C.L."/>
            <person name="Lee T.J."/>
            <person name="Akiba M."/>
            <person name="Lee H.H."/>
            <person name="Kuo T.H."/>
            <person name="Liu D."/>
            <person name="Ke H.M."/>
            <person name="Yokoi T."/>
            <person name="Roa M.B."/>
            <person name="Lu M.J."/>
            <person name="Chang Y.Y."/>
            <person name="Ann P.J."/>
            <person name="Tsai J.N."/>
            <person name="Chen C.Y."/>
            <person name="Tzean S.S."/>
            <person name="Ota Y."/>
            <person name="Hattori T."/>
            <person name="Sahashi N."/>
            <person name="Liou R.F."/>
            <person name="Kikuchi T."/>
            <person name="Tsai I.J."/>
        </authorList>
    </citation>
    <scope>NUCLEOTIDE SEQUENCE</scope>
    <source>
        <strain evidence="3">FFPRI411160</strain>
    </source>
</reference>
<keyword evidence="4" id="KW-1185">Reference proteome</keyword>
<organism evidence="3 4">
    <name type="scientific">Pyrrhoderma noxium</name>
    <dbReference type="NCBI Taxonomy" id="2282107"/>
    <lineage>
        <taxon>Eukaryota</taxon>
        <taxon>Fungi</taxon>
        <taxon>Dikarya</taxon>
        <taxon>Basidiomycota</taxon>
        <taxon>Agaricomycotina</taxon>
        <taxon>Agaricomycetes</taxon>
        <taxon>Hymenochaetales</taxon>
        <taxon>Hymenochaetaceae</taxon>
        <taxon>Pyrrhoderma</taxon>
    </lineage>
</organism>
<dbReference type="SUPFAM" id="SSF54160">
    <property type="entry name" value="Chromo domain-like"/>
    <property type="match status" value="1"/>
</dbReference>
<dbReference type="EMBL" id="NBII01000008">
    <property type="protein sequence ID" value="PAV16367.1"/>
    <property type="molecule type" value="Genomic_DNA"/>
</dbReference>